<dbReference type="GO" id="GO:0003677">
    <property type="term" value="F:DNA binding"/>
    <property type="evidence" value="ECO:0007669"/>
    <property type="project" value="UniProtKB-KW"/>
</dbReference>
<evidence type="ECO:0000256" key="3">
    <source>
        <dbReference type="ARBA" id="ARBA00023125"/>
    </source>
</evidence>
<evidence type="ECO:0000256" key="1">
    <source>
        <dbReference type="ARBA" id="ARBA00004123"/>
    </source>
</evidence>
<keyword evidence="5" id="KW-0539">Nucleus</keyword>
<comment type="subcellular location">
    <subcellularLocation>
        <location evidence="1">Nucleus</location>
    </subcellularLocation>
</comment>
<keyword evidence="8" id="KW-1185">Reference proteome</keyword>
<dbReference type="PROSITE" id="PS50863">
    <property type="entry name" value="B3"/>
    <property type="match status" value="1"/>
</dbReference>
<dbReference type="PANTHER" id="PTHR31391:SF64">
    <property type="entry name" value="B3 DOMAIN-CONTAINING PROTEIN OS06G0112300"/>
    <property type="match status" value="1"/>
</dbReference>
<sequence>MFNSFMSFSAAWDTLEIEPSTAGKSDPYPLMMNQPVAGNQDPVVKAFVGNEFGDEIFPISENKPFFDIVLAKRNVKPLYRMEFPEEICPLLPSTKVPAVLTCNSKTWETTLIGDRECKKFERDSWRKFVTDNNLKFDDCLVFQIMERCTDEIKFSVQILRGEFPSELEDLVAANTVNID</sequence>
<dbReference type="PANTHER" id="PTHR31391">
    <property type="entry name" value="B3 DOMAIN-CONTAINING PROTEIN OS11G0197600-RELATED"/>
    <property type="match status" value="1"/>
</dbReference>
<dbReference type="InterPro" id="IPR003340">
    <property type="entry name" value="B3_DNA-bd"/>
</dbReference>
<evidence type="ECO:0000256" key="4">
    <source>
        <dbReference type="ARBA" id="ARBA00023163"/>
    </source>
</evidence>
<protein>
    <recommendedName>
        <fullName evidence="6">TF-B3 domain-containing protein</fullName>
    </recommendedName>
</protein>
<reference evidence="7 8" key="1">
    <citation type="submission" date="2024-01" db="EMBL/GenBank/DDBJ databases">
        <title>The complete chloroplast genome sequence of Lithospermum erythrorhizon: insights into the phylogenetic relationship among Boraginaceae species and the maternal lineages of purple gromwells.</title>
        <authorList>
            <person name="Okada T."/>
            <person name="Watanabe K."/>
        </authorList>
    </citation>
    <scope>NUCLEOTIDE SEQUENCE [LARGE SCALE GENOMIC DNA]</scope>
</reference>
<evidence type="ECO:0000256" key="5">
    <source>
        <dbReference type="ARBA" id="ARBA00023242"/>
    </source>
</evidence>
<dbReference type="SUPFAM" id="SSF101936">
    <property type="entry name" value="DNA-binding pseudobarrel domain"/>
    <property type="match status" value="1"/>
</dbReference>
<evidence type="ECO:0000256" key="2">
    <source>
        <dbReference type="ARBA" id="ARBA00023015"/>
    </source>
</evidence>
<proteinExistence type="predicted"/>
<feature type="domain" description="TF-B3" evidence="6">
    <location>
        <begin position="103"/>
        <end position="162"/>
    </location>
</feature>
<dbReference type="InterPro" id="IPR044837">
    <property type="entry name" value="REM16-like"/>
</dbReference>
<comment type="caution">
    <text evidence="7">The sequence shown here is derived from an EMBL/GenBank/DDBJ whole genome shotgun (WGS) entry which is preliminary data.</text>
</comment>
<dbReference type="Gene3D" id="2.40.330.10">
    <property type="entry name" value="DNA-binding pseudobarrel domain"/>
    <property type="match status" value="1"/>
</dbReference>
<dbReference type="AlphaFoldDB" id="A0AAV3NL10"/>
<keyword evidence="4" id="KW-0804">Transcription</keyword>
<dbReference type="Proteomes" id="UP001454036">
    <property type="component" value="Unassembled WGS sequence"/>
</dbReference>
<organism evidence="7 8">
    <name type="scientific">Lithospermum erythrorhizon</name>
    <name type="common">Purple gromwell</name>
    <name type="synonym">Lithospermum officinale var. erythrorhizon</name>
    <dbReference type="NCBI Taxonomy" id="34254"/>
    <lineage>
        <taxon>Eukaryota</taxon>
        <taxon>Viridiplantae</taxon>
        <taxon>Streptophyta</taxon>
        <taxon>Embryophyta</taxon>
        <taxon>Tracheophyta</taxon>
        <taxon>Spermatophyta</taxon>
        <taxon>Magnoliopsida</taxon>
        <taxon>eudicotyledons</taxon>
        <taxon>Gunneridae</taxon>
        <taxon>Pentapetalae</taxon>
        <taxon>asterids</taxon>
        <taxon>lamiids</taxon>
        <taxon>Boraginales</taxon>
        <taxon>Boraginaceae</taxon>
        <taxon>Boraginoideae</taxon>
        <taxon>Lithospermeae</taxon>
        <taxon>Lithospermum</taxon>
    </lineage>
</organism>
<dbReference type="CDD" id="cd10017">
    <property type="entry name" value="B3_DNA"/>
    <property type="match status" value="1"/>
</dbReference>
<keyword evidence="2" id="KW-0805">Transcription regulation</keyword>
<dbReference type="InterPro" id="IPR015300">
    <property type="entry name" value="DNA-bd_pseudobarrel_sf"/>
</dbReference>
<evidence type="ECO:0000313" key="8">
    <source>
        <dbReference type="Proteomes" id="UP001454036"/>
    </source>
</evidence>
<evidence type="ECO:0000313" key="7">
    <source>
        <dbReference type="EMBL" id="GAA0140054.1"/>
    </source>
</evidence>
<gene>
    <name evidence="7" type="ORF">LIER_01479</name>
</gene>
<keyword evidence="3" id="KW-0238">DNA-binding</keyword>
<dbReference type="EMBL" id="BAABME010000143">
    <property type="protein sequence ID" value="GAA0140054.1"/>
    <property type="molecule type" value="Genomic_DNA"/>
</dbReference>
<name>A0AAV3NL10_LITER</name>
<evidence type="ECO:0000259" key="6">
    <source>
        <dbReference type="PROSITE" id="PS50863"/>
    </source>
</evidence>
<accession>A0AAV3NL10</accession>
<dbReference type="GO" id="GO:0005634">
    <property type="term" value="C:nucleus"/>
    <property type="evidence" value="ECO:0007669"/>
    <property type="project" value="UniProtKB-SubCell"/>
</dbReference>